<keyword evidence="6" id="KW-1185">Reference proteome</keyword>
<dbReference type="InterPro" id="IPR050811">
    <property type="entry name" value="Phosphate_ABC_transporter"/>
</dbReference>
<dbReference type="PANTHER" id="PTHR30570">
    <property type="entry name" value="PERIPLASMIC PHOSPHATE BINDING COMPONENT OF PHOSPHATE ABC TRANSPORTER"/>
    <property type="match status" value="1"/>
</dbReference>
<organism evidence="5 6">
    <name type="scientific">Roseobacter sinensis</name>
    <dbReference type="NCBI Taxonomy" id="2931391"/>
    <lineage>
        <taxon>Bacteria</taxon>
        <taxon>Pseudomonadati</taxon>
        <taxon>Pseudomonadota</taxon>
        <taxon>Alphaproteobacteria</taxon>
        <taxon>Rhodobacterales</taxon>
        <taxon>Roseobacteraceae</taxon>
        <taxon>Roseobacter</taxon>
    </lineage>
</organism>
<dbReference type="InterPro" id="IPR006665">
    <property type="entry name" value="OmpA-like"/>
</dbReference>
<dbReference type="PANTHER" id="PTHR30570:SF1">
    <property type="entry name" value="PHOSPHATE-BINDING PROTEIN PSTS"/>
    <property type="match status" value="1"/>
</dbReference>
<evidence type="ECO:0000256" key="2">
    <source>
        <dbReference type="PROSITE-ProRule" id="PRU00473"/>
    </source>
</evidence>
<gene>
    <name evidence="5" type="ORF">MUB52_01330</name>
</gene>
<dbReference type="EMBL" id="JALIEB010000001">
    <property type="protein sequence ID" value="MCV3270059.1"/>
    <property type="molecule type" value="Genomic_DNA"/>
</dbReference>
<name>A0ABT3BA32_9RHOB</name>
<dbReference type="Pfam" id="PF00691">
    <property type="entry name" value="OmpA"/>
    <property type="match status" value="1"/>
</dbReference>
<dbReference type="SUPFAM" id="SSF103088">
    <property type="entry name" value="OmpA-like"/>
    <property type="match status" value="1"/>
</dbReference>
<dbReference type="PROSITE" id="PS51123">
    <property type="entry name" value="OMPA_2"/>
    <property type="match status" value="1"/>
</dbReference>
<proteinExistence type="predicted"/>
<feature type="domain" description="OmpA-like" evidence="4">
    <location>
        <begin position="399"/>
        <end position="519"/>
    </location>
</feature>
<dbReference type="CDD" id="cd07185">
    <property type="entry name" value="OmpA_C-like"/>
    <property type="match status" value="1"/>
</dbReference>
<dbReference type="InterPro" id="IPR024370">
    <property type="entry name" value="PBP_domain"/>
</dbReference>
<dbReference type="Proteomes" id="UP001208690">
    <property type="component" value="Unassembled WGS sequence"/>
</dbReference>
<dbReference type="RefSeq" id="WP_263842380.1">
    <property type="nucleotide sequence ID" value="NZ_JALIEB010000001.1"/>
</dbReference>
<dbReference type="Pfam" id="PF12849">
    <property type="entry name" value="PBP_like_2"/>
    <property type="match status" value="1"/>
</dbReference>
<dbReference type="SUPFAM" id="SSF53850">
    <property type="entry name" value="Periplasmic binding protein-like II"/>
    <property type="match status" value="1"/>
</dbReference>
<keyword evidence="1 3" id="KW-0732">Signal</keyword>
<feature type="signal peptide" evidence="3">
    <location>
        <begin position="1"/>
        <end position="23"/>
    </location>
</feature>
<evidence type="ECO:0000313" key="5">
    <source>
        <dbReference type="EMBL" id="MCV3270059.1"/>
    </source>
</evidence>
<comment type="caution">
    <text evidence="5">The sequence shown here is derived from an EMBL/GenBank/DDBJ whole genome shotgun (WGS) entry which is preliminary data.</text>
</comment>
<feature type="chain" id="PRO_5045406454" evidence="3">
    <location>
        <begin position="24"/>
        <end position="519"/>
    </location>
</feature>
<keyword evidence="2" id="KW-0472">Membrane</keyword>
<evidence type="ECO:0000259" key="4">
    <source>
        <dbReference type="PROSITE" id="PS51123"/>
    </source>
</evidence>
<dbReference type="InterPro" id="IPR036737">
    <property type="entry name" value="OmpA-like_sf"/>
</dbReference>
<reference evidence="5 6" key="1">
    <citation type="submission" date="2022-04" db="EMBL/GenBank/DDBJ databases">
        <title>Roseobacter sp. WL0113 is a bacterium isolated from neritic sediment.</title>
        <authorList>
            <person name="Wang L."/>
            <person name="He W."/>
            <person name="Zhang D.-F."/>
        </authorList>
    </citation>
    <scope>NUCLEOTIDE SEQUENCE [LARGE SCALE GENOMIC DNA]</scope>
    <source>
        <strain evidence="5 6">WL0113</strain>
    </source>
</reference>
<sequence>MQLRRAATCAALCLSVLLHPAQAQDVTLTSRDGSIELTGTLLGFDGEFYRLDTVYGELTVDGSGVLCDGPGCPNLQDFVAELSISGSAAMGAILMPALVEGFALRNGYRARRVVEDKTHFSYHLSDEATGKRAAVFSFRVTNTDEGFADLLANEADIVMALREIRAQEQVRAEEAGLGDLTGDNRSRVVALDGIVPIVAPNNPVRQISPLELARIYAGQITNWSELGGPDAPISLHAPVQKTGLGQAIEDKIIIPAGFQMSPNITRHARGIELSQRVAEDAFALGVVSFAEVGDAQALTLTGPCGRALRATRRTIKTEDYPLTAPMFLYLPARRLPKIAREFLAYTRGPSAQIVIRRAGFVDQAPEEVPVDDQGNRLANAIAAAGGEVPLTELQRMVGVLSPMKRLTTSFRFETGSARLDAQSRSNVQQLARELEQGGYDARKLLFVGFSDGEGPAIANKSIALQRAEAVRRAVVEAAETADINQVQLEIDAFGEAMPMACDGSAWGRLTNRRVEVWVR</sequence>
<protein>
    <submittedName>
        <fullName evidence="5">Phosphate ABC transporter substrate-binding/OmpA family protein</fullName>
    </submittedName>
</protein>
<evidence type="ECO:0000256" key="1">
    <source>
        <dbReference type="ARBA" id="ARBA00022729"/>
    </source>
</evidence>
<evidence type="ECO:0000313" key="6">
    <source>
        <dbReference type="Proteomes" id="UP001208690"/>
    </source>
</evidence>
<dbReference type="Gene3D" id="3.40.190.10">
    <property type="entry name" value="Periplasmic binding protein-like II"/>
    <property type="match status" value="2"/>
</dbReference>
<evidence type="ECO:0000256" key="3">
    <source>
        <dbReference type="SAM" id="SignalP"/>
    </source>
</evidence>
<dbReference type="Gene3D" id="3.30.1330.60">
    <property type="entry name" value="OmpA-like domain"/>
    <property type="match status" value="1"/>
</dbReference>
<accession>A0ABT3BA32</accession>